<name>A0ABV8KM68_9ACTN</name>
<organism evidence="1 2">
    <name type="scientific">Micromonospora zhanjiangensis</name>
    <dbReference type="NCBI Taxonomy" id="1522057"/>
    <lineage>
        <taxon>Bacteria</taxon>
        <taxon>Bacillati</taxon>
        <taxon>Actinomycetota</taxon>
        <taxon>Actinomycetes</taxon>
        <taxon>Micromonosporales</taxon>
        <taxon>Micromonosporaceae</taxon>
        <taxon>Micromonospora</taxon>
    </lineage>
</organism>
<protein>
    <recommendedName>
        <fullName evidence="3">WXG100 family type VII secretion target</fullName>
    </recommendedName>
</protein>
<comment type="caution">
    <text evidence="1">The sequence shown here is derived from an EMBL/GenBank/DDBJ whole genome shotgun (WGS) entry which is preliminary data.</text>
</comment>
<keyword evidence="2" id="KW-1185">Reference proteome</keyword>
<dbReference type="EMBL" id="JBHSBN010000008">
    <property type="protein sequence ID" value="MFC4107200.1"/>
    <property type="molecule type" value="Genomic_DNA"/>
</dbReference>
<reference evidence="2" key="1">
    <citation type="journal article" date="2019" name="Int. J. Syst. Evol. Microbiol.">
        <title>The Global Catalogue of Microorganisms (GCM) 10K type strain sequencing project: providing services to taxonomists for standard genome sequencing and annotation.</title>
        <authorList>
            <consortium name="The Broad Institute Genomics Platform"/>
            <consortium name="The Broad Institute Genome Sequencing Center for Infectious Disease"/>
            <person name="Wu L."/>
            <person name="Ma J."/>
        </authorList>
    </citation>
    <scope>NUCLEOTIDE SEQUENCE [LARGE SCALE GENOMIC DNA]</scope>
    <source>
        <strain evidence="2">2902at01</strain>
    </source>
</reference>
<gene>
    <name evidence="1" type="ORF">ACFOX0_14860</name>
</gene>
<sequence>MGTYLDIDGDPNEVAGTGAVLQGLAETFKAKVTAVQGKIHGVEGERPWGNDKFGHGFETTYNMKPEGSDEKLVDSVSEGMSKAGDGLAKLGGNVVRGMNQYQGEDHAGGTDIKQVQV</sequence>
<evidence type="ECO:0008006" key="3">
    <source>
        <dbReference type="Google" id="ProtNLM"/>
    </source>
</evidence>
<dbReference type="RefSeq" id="WP_377545824.1">
    <property type="nucleotide sequence ID" value="NZ_JBHSBN010000008.1"/>
</dbReference>
<dbReference type="Proteomes" id="UP001595868">
    <property type="component" value="Unassembled WGS sequence"/>
</dbReference>
<accession>A0ABV8KM68</accession>
<evidence type="ECO:0000313" key="2">
    <source>
        <dbReference type="Proteomes" id="UP001595868"/>
    </source>
</evidence>
<evidence type="ECO:0000313" key="1">
    <source>
        <dbReference type="EMBL" id="MFC4107200.1"/>
    </source>
</evidence>
<proteinExistence type="predicted"/>